<keyword evidence="7 12" id="KW-0256">Endoplasmic reticulum</keyword>
<evidence type="ECO:0000256" key="4">
    <source>
        <dbReference type="ARBA" id="ARBA00022676"/>
    </source>
</evidence>
<dbReference type="EC" id="2.4.1.-" evidence="12"/>
<proteinExistence type="inferred from homology"/>
<evidence type="ECO:0000256" key="8">
    <source>
        <dbReference type="ARBA" id="ARBA00022989"/>
    </source>
</evidence>
<feature type="transmembrane region" description="Helical" evidence="12">
    <location>
        <begin position="51"/>
        <end position="71"/>
    </location>
</feature>
<comment type="similarity">
    <text evidence="3 12">Belongs to the glycosyltransferase 22 family.</text>
</comment>
<dbReference type="Pfam" id="PF03901">
    <property type="entry name" value="Glyco_transf_22"/>
    <property type="match status" value="1"/>
</dbReference>
<evidence type="ECO:0000256" key="3">
    <source>
        <dbReference type="ARBA" id="ARBA00007063"/>
    </source>
</evidence>
<sequence length="138" mass="15558">VVPRTFVGPLFLAITSWPFMFLAKLVSPALVLPKSISGQLIGKSLSLHTKLNALIIRLALGLYTYFGWRQLGRGIQHQFGKNIRLLFMIVSSCQFHWMFYAGRTLPNIFALGLVNLAYSYWMRASAPTNGSVTKYETE</sequence>
<evidence type="ECO:0000256" key="10">
    <source>
        <dbReference type="ARBA" id="ARBA00044721"/>
    </source>
</evidence>
<dbReference type="PANTHER" id="PTHR22760">
    <property type="entry name" value="GLYCOSYLTRANSFERASE"/>
    <property type="match status" value="1"/>
</dbReference>
<dbReference type="PANTHER" id="PTHR22760:SF1">
    <property type="entry name" value="DOL-P-MAN:MAN(7)GLCNAC(2)-PP-DOL ALPHA-1,6-MANNOSYLTRANSFERASE"/>
    <property type="match status" value="1"/>
</dbReference>
<keyword evidence="6 12" id="KW-0812">Transmembrane</keyword>
<dbReference type="OrthoDB" id="19039at2759"/>
<dbReference type="AlphaFoldDB" id="A0A9P6K0H8"/>
<evidence type="ECO:0000256" key="2">
    <source>
        <dbReference type="ARBA" id="ARBA00004922"/>
    </source>
</evidence>
<feature type="transmembrane region" description="Helical" evidence="12">
    <location>
        <begin position="7"/>
        <end position="31"/>
    </location>
</feature>
<protein>
    <recommendedName>
        <fullName evidence="12">Mannosyltransferase</fullName>
        <ecNumber evidence="12">2.4.1.-</ecNumber>
    </recommendedName>
</protein>
<evidence type="ECO:0000256" key="12">
    <source>
        <dbReference type="RuleBase" id="RU363075"/>
    </source>
</evidence>
<evidence type="ECO:0000313" key="14">
    <source>
        <dbReference type="Proteomes" id="UP000780801"/>
    </source>
</evidence>
<accession>A0A9P6K0H8</accession>
<gene>
    <name evidence="13" type="primary">ALG12</name>
    <name evidence="13" type="ORF">BGW38_009881</name>
</gene>
<organism evidence="13 14">
    <name type="scientific">Lunasporangiospora selenospora</name>
    <dbReference type="NCBI Taxonomy" id="979761"/>
    <lineage>
        <taxon>Eukaryota</taxon>
        <taxon>Fungi</taxon>
        <taxon>Fungi incertae sedis</taxon>
        <taxon>Mucoromycota</taxon>
        <taxon>Mortierellomycotina</taxon>
        <taxon>Mortierellomycetes</taxon>
        <taxon>Mortierellales</taxon>
        <taxon>Mortierellaceae</taxon>
        <taxon>Lunasporangiospora</taxon>
    </lineage>
</organism>
<evidence type="ECO:0000313" key="13">
    <source>
        <dbReference type="EMBL" id="KAF9540194.1"/>
    </source>
</evidence>
<comment type="pathway">
    <text evidence="2">Protein modification; protein glycosylation.</text>
</comment>
<evidence type="ECO:0000256" key="5">
    <source>
        <dbReference type="ARBA" id="ARBA00022679"/>
    </source>
</evidence>
<keyword evidence="4 12" id="KW-0328">Glycosyltransferase</keyword>
<keyword evidence="5" id="KW-0808">Transferase</keyword>
<comment type="caution">
    <text evidence="12">Lacks conserved residue(s) required for the propagation of feature annotation.</text>
</comment>
<feature type="non-terminal residue" evidence="13">
    <location>
        <position position="1"/>
    </location>
</feature>
<evidence type="ECO:0000256" key="7">
    <source>
        <dbReference type="ARBA" id="ARBA00022824"/>
    </source>
</evidence>
<comment type="caution">
    <text evidence="13">The sequence shown here is derived from an EMBL/GenBank/DDBJ whole genome shotgun (WGS) entry which is preliminary data.</text>
</comment>
<keyword evidence="8 12" id="KW-1133">Transmembrane helix</keyword>
<feature type="non-terminal residue" evidence="13">
    <location>
        <position position="138"/>
    </location>
</feature>
<evidence type="ECO:0000256" key="1">
    <source>
        <dbReference type="ARBA" id="ARBA00004477"/>
    </source>
</evidence>
<comment type="catalytic activity">
    <reaction evidence="11">
        <text>an alpha-D-Man-(1-&gt;2)-alpha-D-Man-(1-&gt;2)-alpha-D-Man-(1-&gt;3)-[alpha-D-Man-(1-&gt;2)-alpha-D-Man-(1-&gt;3)-alpha-D-Man-(1-&gt;6)]-beta-D-Man-(1-&gt;4)-beta-D-GlcNAc-(1-&gt;4)-alpha-D-GlcNAc-diphospho-di-trans,poly-cis-dolichol + a di-trans,poly-cis-dolichyl beta-D-mannosyl phosphate = an alpha-D-Man-(1-&gt;2)-alpha-D-Man-(1-&gt;2)-alpha-D-Man-(1-&gt;3)-[alpha-D-Man-(1-&gt;2)-alpha-D-Man-(1-&gt;3)-[alpha-D-Man-(1-&gt;6)]-alpha-D-Man-(1-&gt;6)]-beta-D-Man-(1-&gt;4)-beta-D-GlcNAc-(1-&gt;4)-alpha-D-GlcNAc-diphospho-di-trans,poly-cis-dolichol + a di-trans,poly-cis-dolichyl phosphate + H(+)</text>
        <dbReference type="Rhea" id="RHEA:29535"/>
        <dbReference type="Rhea" id="RHEA-COMP:19498"/>
        <dbReference type="Rhea" id="RHEA-COMP:19501"/>
        <dbReference type="Rhea" id="RHEA-COMP:19518"/>
        <dbReference type="Rhea" id="RHEA-COMP:19519"/>
        <dbReference type="ChEBI" id="CHEBI:15378"/>
        <dbReference type="ChEBI" id="CHEBI:57683"/>
        <dbReference type="ChEBI" id="CHEBI:58211"/>
        <dbReference type="ChEBI" id="CHEBI:132517"/>
        <dbReference type="ChEBI" id="CHEBI:132519"/>
        <dbReference type="EC" id="2.4.1.260"/>
    </reaction>
    <physiologicalReaction direction="left-to-right" evidence="11">
        <dbReference type="Rhea" id="RHEA:29536"/>
    </physiologicalReaction>
</comment>
<feature type="transmembrane region" description="Helical" evidence="12">
    <location>
        <begin position="105"/>
        <end position="121"/>
    </location>
</feature>
<dbReference type="EMBL" id="JAABOA010007563">
    <property type="protein sequence ID" value="KAF9540194.1"/>
    <property type="molecule type" value="Genomic_DNA"/>
</dbReference>
<evidence type="ECO:0000256" key="6">
    <source>
        <dbReference type="ARBA" id="ARBA00022692"/>
    </source>
</evidence>
<comment type="function">
    <text evidence="10">Mannosyltransferase that operates in the biosynthetic pathway of dolichol-linked oligosaccharides, the glycan precursors employed in protein asparagine (N)-glycosylation. The assembly of dolichol-linked oligosaccharides begins on the cytosolic side of the endoplasmic reticulum membrane and finishes in its lumen. The sequential addition of sugars to dolichol pyrophosphate produces dolichol-linked oligosaccharides containing fourteen sugars, including two GlcNAcs, nine mannoses and three glucoses. Once assembled, the oligosaccharide is transferred from the lipid to nascent proteins by oligosaccharyltransferases. In the lumen of the endoplasmic reticulum, adds the eighth mannose residue in an alpha-1,6 linkage onto Man(7)GlcNAc(2)-PP-dolichol to produce Man(8)GlcNAc(2)-PP-dolichol.</text>
</comment>
<dbReference type="InterPro" id="IPR005599">
    <property type="entry name" value="GPI_mannosylTrfase"/>
</dbReference>
<comment type="subcellular location">
    <subcellularLocation>
        <location evidence="1 12">Endoplasmic reticulum membrane</location>
        <topology evidence="1 12">Multi-pass membrane protein</topology>
    </subcellularLocation>
</comment>
<name>A0A9P6K0H8_9FUNG</name>
<dbReference type="Proteomes" id="UP000780801">
    <property type="component" value="Unassembled WGS sequence"/>
</dbReference>
<keyword evidence="9 12" id="KW-0472">Membrane</keyword>
<dbReference type="GO" id="GO:0052917">
    <property type="term" value="F:dol-P-Man:Man(7)GlcNAc(2)-PP-Dol alpha-1,6-mannosyltransferase activity"/>
    <property type="evidence" value="ECO:0007669"/>
    <property type="project" value="UniProtKB-EC"/>
</dbReference>
<evidence type="ECO:0000256" key="11">
    <source>
        <dbReference type="ARBA" id="ARBA00048899"/>
    </source>
</evidence>
<evidence type="ECO:0000256" key="9">
    <source>
        <dbReference type="ARBA" id="ARBA00023136"/>
    </source>
</evidence>
<reference evidence="13" key="1">
    <citation type="journal article" date="2020" name="Fungal Divers.">
        <title>Resolving the Mortierellaceae phylogeny through synthesis of multi-gene phylogenetics and phylogenomics.</title>
        <authorList>
            <person name="Vandepol N."/>
            <person name="Liber J."/>
            <person name="Desiro A."/>
            <person name="Na H."/>
            <person name="Kennedy M."/>
            <person name="Barry K."/>
            <person name="Grigoriev I.V."/>
            <person name="Miller A.N."/>
            <person name="O'Donnell K."/>
            <person name="Stajich J.E."/>
            <person name="Bonito G."/>
        </authorList>
    </citation>
    <scope>NUCLEOTIDE SEQUENCE</scope>
    <source>
        <strain evidence="13">KOD1015</strain>
    </source>
</reference>
<dbReference type="GO" id="GO:0005789">
    <property type="term" value="C:endoplasmic reticulum membrane"/>
    <property type="evidence" value="ECO:0007669"/>
    <property type="project" value="UniProtKB-SubCell"/>
</dbReference>
<dbReference type="GO" id="GO:0006487">
    <property type="term" value="P:protein N-linked glycosylation"/>
    <property type="evidence" value="ECO:0007669"/>
    <property type="project" value="TreeGrafter"/>
</dbReference>
<keyword evidence="14" id="KW-1185">Reference proteome</keyword>